<keyword evidence="4" id="KW-1185">Reference proteome</keyword>
<feature type="transmembrane region" description="Helical" evidence="1">
    <location>
        <begin position="333"/>
        <end position="352"/>
    </location>
</feature>
<keyword evidence="1" id="KW-0472">Membrane</keyword>
<evidence type="ECO:0000259" key="2">
    <source>
        <dbReference type="Pfam" id="PF20047"/>
    </source>
</evidence>
<proteinExistence type="predicted"/>
<feature type="domain" description="DUF6449" evidence="2">
    <location>
        <begin position="433"/>
        <end position="542"/>
    </location>
</feature>
<dbReference type="STRING" id="1413211.U473_12435"/>
<dbReference type="EMBL" id="LSKU01000001">
    <property type="protein sequence ID" value="KXG44742.1"/>
    <property type="molecule type" value="Genomic_DNA"/>
</dbReference>
<feature type="transmembrane region" description="Helical" evidence="1">
    <location>
        <begin position="21"/>
        <end position="42"/>
    </location>
</feature>
<feature type="transmembrane region" description="Helical" evidence="1">
    <location>
        <begin position="144"/>
        <end position="165"/>
    </location>
</feature>
<feature type="transmembrane region" description="Helical" evidence="1">
    <location>
        <begin position="303"/>
        <end position="321"/>
    </location>
</feature>
<evidence type="ECO:0000256" key="1">
    <source>
        <dbReference type="SAM" id="Phobius"/>
    </source>
</evidence>
<feature type="transmembrane region" description="Helical" evidence="1">
    <location>
        <begin position="62"/>
        <end position="84"/>
    </location>
</feature>
<protein>
    <recommendedName>
        <fullName evidence="2">DUF6449 domain-containing protein</fullName>
    </recommendedName>
</protein>
<dbReference type="AlphaFoldDB" id="A0A135L6Y7"/>
<evidence type="ECO:0000313" key="4">
    <source>
        <dbReference type="Proteomes" id="UP000070352"/>
    </source>
</evidence>
<keyword evidence="1" id="KW-1133">Transmembrane helix</keyword>
<dbReference type="InterPro" id="IPR045611">
    <property type="entry name" value="DUF6449"/>
</dbReference>
<evidence type="ECO:0000313" key="3">
    <source>
        <dbReference type="EMBL" id="KXG44742.1"/>
    </source>
</evidence>
<dbReference type="Proteomes" id="UP000070352">
    <property type="component" value="Unassembled WGS sequence"/>
</dbReference>
<keyword evidence="1" id="KW-0812">Transmembrane</keyword>
<feature type="transmembrane region" description="Helical" evidence="1">
    <location>
        <begin position="177"/>
        <end position="197"/>
    </location>
</feature>
<feature type="transmembrane region" description="Helical" evidence="1">
    <location>
        <begin position="236"/>
        <end position="254"/>
    </location>
</feature>
<gene>
    <name evidence="3" type="ORF">U473_12435</name>
</gene>
<accession>A0A135L6Y7</accession>
<feature type="transmembrane region" description="Helical" evidence="1">
    <location>
        <begin position="274"/>
        <end position="291"/>
    </location>
</feature>
<dbReference type="OrthoDB" id="1706490at2"/>
<organism evidence="3 4">
    <name type="scientific">Tepidibacillus decaturensis</name>
    <dbReference type="NCBI Taxonomy" id="1413211"/>
    <lineage>
        <taxon>Bacteria</taxon>
        <taxon>Bacillati</taxon>
        <taxon>Bacillota</taxon>
        <taxon>Bacilli</taxon>
        <taxon>Bacillales</taxon>
        <taxon>Bacillaceae</taxon>
        <taxon>Tepidibacillus</taxon>
    </lineage>
</organism>
<sequence length="672" mass="78892">MKSKMSFFKIGIIKQDFRQHGWIGIIYLIGLLFALPLQLMMLASNQYITQYRYIDNVYFYNFGFQAILLFILPVLTGVFLFRYIQTKESADMIHSLPIRRESLYFNHLVSGFFMLLPAVWITGITTWFLSYFVPFSEQFKTSDFFQWLGIMTLFTIFFFIFSSFVGIMTGMSVAQGILTYIFLFLPTGIMGLINYHLSLYLYGFPENYMTSAKIEDWSPIIRIISSENRPFSFGETVIYLVLILIFAVSGYLLYKYRHLETATQAISFKLLRPIFKYGVTFSVMLMVGMYFASTQSRDQRWTIFGYIIGSIIGFFVAEIVLQKTWRVFVKRTFVELLIYSIAATILFTGIQMDVTRYEIRLPSPEEVEGVYFGNAGFELRDKLQRNEDIFYQDPLFVEQVRSLHQEILTKKPENLRGKPNINYTVSRQMVFAYQLKNGDLMVREYTIPVESIKEALKPVIESPHYKKEHYLLNQLDQPIDKVRFMSSFTGRNLTITNPDEINELKEILKQEILNMKYEDMIDTRSSWATIEFSFSNPKIVLTPTGIQYDNKFFSFEWNKSFVQLEKWLDEKGYLSKARIQSDDLQYLEIAKANETLEEGEESINYPEEIFLKNPKNLQFIRVEDKQSIQEALIQYSSYGKAAYYVKFKTIKGEEFYGLFTKDNVPKFVAQLF</sequence>
<feature type="transmembrane region" description="Helical" evidence="1">
    <location>
        <begin position="105"/>
        <end position="132"/>
    </location>
</feature>
<reference evidence="3 4" key="1">
    <citation type="submission" date="2016-02" db="EMBL/GenBank/DDBJ databases">
        <title>Draft Genome for Tepidibacillus decaturensis nov. sp. Strain Z9, an Anaerobic, Moderately Thermophilic and Heterotrophic Bacterium from Deep Subsurface of the Illinois Basin, USA.</title>
        <authorList>
            <person name="Dong Y."/>
            <person name="Chang J.Y."/>
            <person name="Sanford R."/>
            <person name="Fouke B.W."/>
        </authorList>
    </citation>
    <scope>NUCLEOTIDE SEQUENCE [LARGE SCALE GENOMIC DNA]</scope>
    <source>
        <strain evidence="3 4">Z9</strain>
    </source>
</reference>
<dbReference type="Pfam" id="PF20047">
    <property type="entry name" value="DUF6449"/>
    <property type="match status" value="1"/>
</dbReference>
<comment type="caution">
    <text evidence="3">The sequence shown here is derived from an EMBL/GenBank/DDBJ whole genome shotgun (WGS) entry which is preliminary data.</text>
</comment>
<dbReference type="RefSeq" id="WP_068726834.1">
    <property type="nucleotide sequence ID" value="NZ_LSKU01000001.1"/>
</dbReference>
<name>A0A135L6Y7_9BACI</name>